<dbReference type="AlphaFoldDB" id="A0A927MGB8"/>
<dbReference type="Pfam" id="PF04167">
    <property type="entry name" value="DUF402"/>
    <property type="match status" value="1"/>
</dbReference>
<gene>
    <name evidence="2" type="ORF">H4683_001269</name>
</gene>
<protein>
    <submittedName>
        <fullName evidence="2">RNA-binding protein associated with RNAse of E/G family</fullName>
    </submittedName>
</protein>
<name>A0A927MGB8_9BACL</name>
<sequence length="188" mass="22133">MLKRKYGSRYDWKRVTERTYTELFIKTDSSFKGYVSLLHMKEVREPLYMTFGERAVCIADCGYYWMQHFPEGQNYSVTTVFDPSGSIVQWYIDICKRIGYCTENGPWMDDLYLDLIVLPTGKIIEKDIDELEMALKNKEISTNDYELAWAEFERLKSLLAEGCLNLEDMTMPHFHLLSRSLDNIGRDD</sequence>
<dbReference type="RefSeq" id="WP_192597995.1">
    <property type="nucleotide sequence ID" value="NZ_JADBEL010000005.1"/>
</dbReference>
<dbReference type="InterPro" id="IPR035930">
    <property type="entry name" value="FomD-like_sf"/>
</dbReference>
<evidence type="ECO:0000313" key="2">
    <source>
        <dbReference type="EMBL" id="MBE1554194.1"/>
    </source>
</evidence>
<dbReference type="PANTHER" id="PTHR41271">
    <property type="entry name" value="DUF402 DOMAIN-CONTAINING PROTEIN"/>
    <property type="match status" value="1"/>
</dbReference>
<feature type="domain" description="DUF402" evidence="1">
    <location>
        <begin position="52"/>
        <end position="162"/>
    </location>
</feature>
<dbReference type="InterPro" id="IPR007295">
    <property type="entry name" value="DUF402"/>
</dbReference>
<dbReference type="SUPFAM" id="SSF159234">
    <property type="entry name" value="FomD-like"/>
    <property type="match status" value="1"/>
</dbReference>
<dbReference type="PANTHER" id="PTHR41271:SF1">
    <property type="entry name" value="DUF402 DOMAIN-CONTAINING PROTEIN"/>
    <property type="match status" value="1"/>
</dbReference>
<dbReference type="Proteomes" id="UP000658225">
    <property type="component" value="Unassembled WGS sequence"/>
</dbReference>
<reference evidence="2" key="1">
    <citation type="submission" date="2020-10" db="EMBL/GenBank/DDBJ databases">
        <title>Genomic Encyclopedia of Type Strains, Phase IV (KMG-IV): sequencing the most valuable type-strain genomes for metagenomic binning, comparative biology and taxonomic classification.</title>
        <authorList>
            <person name="Goeker M."/>
        </authorList>
    </citation>
    <scope>NUCLEOTIDE SEQUENCE</scope>
    <source>
        <strain evidence="2">DSM 13886</strain>
    </source>
</reference>
<dbReference type="EMBL" id="JADBEL010000005">
    <property type="protein sequence ID" value="MBE1554194.1"/>
    <property type="molecule type" value="Genomic_DNA"/>
</dbReference>
<evidence type="ECO:0000313" key="3">
    <source>
        <dbReference type="Proteomes" id="UP000658225"/>
    </source>
</evidence>
<keyword evidence="3" id="KW-1185">Reference proteome</keyword>
<organism evidence="2 3">
    <name type="scientific">Sporosarcina limicola</name>
    <dbReference type="NCBI Taxonomy" id="34101"/>
    <lineage>
        <taxon>Bacteria</taxon>
        <taxon>Bacillati</taxon>
        <taxon>Bacillota</taxon>
        <taxon>Bacilli</taxon>
        <taxon>Bacillales</taxon>
        <taxon>Caryophanaceae</taxon>
        <taxon>Sporosarcina</taxon>
    </lineage>
</organism>
<accession>A0A927MGB8</accession>
<dbReference type="Gene3D" id="2.40.380.10">
    <property type="entry name" value="FomD-like"/>
    <property type="match status" value="1"/>
</dbReference>
<evidence type="ECO:0000259" key="1">
    <source>
        <dbReference type="Pfam" id="PF04167"/>
    </source>
</evidence>
<proteinExistence type="predicted"/>
<comment type="caution">
    <text evidence="2">The sequence shown here is derived from an EMBL/GenBank/DDBJ whole genome shotgun (WGS) entry which is preliminary data.</text>
</comment>